<proteinExistence type="inferred from homology"/>
<dbReference type="InterPro" id="IPR003673">
    <property type="entry name" value="CoA-Trfase_fam_III"/>
</dbReference>
<dbReference type="GO" id="GO:0003824">
    <property type="term" value="F:catalytic activity"/>
    <property type="evidence" value="ECO:0007669"/>
    <property type="project" value="InterPro"/>
</dbReference>
<evidence type="ECO:0000256" key="1">
    <source>
        <dbReference type="ARBA" id="ARBA00008383"/>
    </source>
</evidence>
<name>A0A6A6AZD3_9PEZI</name>
<gene>
    <name evidence="2" type="ORF">K452DRAFT_303256</name>
</gene>
<reference evidence="2" key="1">
    <citation type="journal article" date="2020" name="Stud. Mycol.">
        <title>101 Dothideomycetes genomes: a test case for predicting lifestyles and emergence of pathogens.</title>
        <authorList>
            <person name="Haridas S."/>
            <person name="Albert R."/>
            <person name="Binder M."/>
            <person name="Bloem J."/>
            <person name="Labutti K."/>
            <person name="Salamov A."/>
            <person name="Andreopoulos B."/>
            <person name="Baker S."/>
            <person name="Barry K."/>
            <person name="Bills G."/>
            <person name="Bluhm B."/>
            <person name="Cannon C."/>
            <person name="Castanera R."/>
            <person name="Culley D."/>
            <person name="Daum C."/>
            <person name="Ezra D."/>
            <person name="Gonzalez J."/>
            <person name="Henrissat B."/>
            <person name="Kuo A."/>
            <person name="Liang C."/>
            <person name="Lipzen A."/>
            <person name="Lutzoni F."/>
            <person name="Magnuson J."/>
            <person name="Mondo S."/>
            <person name="Nolan M."/>
            <person name="Ohm R."/>
            <person name="Pangilinan J."/>
            <person name="Park H.-J."/>
            <person name="Ramirez L."/>
            <person name="Alfaro M."/>
            <person name="Sun H."/>
            <person name="Tritt A."/>
            <person name="Yoshinaga Y."/>
            <person name="Zwiers L.-H."/>
            <person name="Turgeon B."/>
            <person name="Goodwin S."/>
            <person name="Spatafora J."/>
            <person name="Crous P."/>
            <person name="Grigoriev I."/>
        </authorList>
    </citation>
    <scope>NUCLEOTIDE SEQUENCE</scope>
    <source>
        <strain evidence="2">CBS 121167</strain>
    </source>
</reference>
<dbReference type="GeneID" id="54300202"/>
<dbReference type="Pfam" id="PF02515">
    <property type="entry name" value="CoA_transf_3"/>
    <property type="match status" value="1"/>
</dbReference>
<dbReference type="EMBL" id="ML995549">
    <property type="protein sequence ID" value="KAF2135831.1"/>
    <property type="molecule type" value="Genomic_DNA"/>
</dbReference>
<evidence type="ECO:0000313" key="2">
    <source>
        <dbReference type="EMBL" id="KAF2135831.1"/>
    </source>
</evidence>
<dbReference type="InterPro" id="IPR023606">
    <property type="entry name" value="CoA-Trfase_III_dom_1_sf"/>
</dbReference>
<dbReference type="InterPro" id="IPR052985">
    <property type="entry name" value="CoA-trans_III_biosynth/detox"/>
</dbReference>
<dbReference type="Proteomes" id="UP000799438">
    <property type="component" value="Unassembled WGS sequence"/>
</dbReference>
<dbReference type="PANTHER" id="PTHR48229">
    <property type="entry name" value="CAIB/BAIF FAMILY ENZYME (AFU_ORTHOLOGUE AFUA_1G05360)-RELATED"/>
    <property type="match status" value="1"/>
</dbReference>
<dbReference type="SUPFAM" id="SSF89796">
    <property type="entry name" value="CoA-transferase family III (CaiB/BaiF)"/>
    <property type="match status" value="2"/>
</dbReference>
<keyword evidence="3" id="KW-1185">Reference proteome</keyword>
<accession>A0A6A6AZD3</accession>
<evidence type="ECO:0000313" key="3">
    <source>
        <dbReference type="Proteomes" id="UP000799438"/>
    </source>
</evidence>
<protein>
    <recommendedName>
        <fullName evidence="4">CoA-transferase family III</fullName>
    </recommendedName>
</protein>
<comment type="similarity">
    <text evidence="1">Belongs to the CoA-transferase III family.</text>
</comment>
<dbReference type="Gene3D" id="3.40.50.10540">
    <property type="entry name" value="Crotonobetainyl-coa:carnitine coa-transferase, domain 1"/>
    <property type="match status" value="1"/>
</dbReference>
<dbReference type="AlphaFoldDB" id="A0A6A6AZD3"/>
<sequence>MENYNVQEESKRIFQERVLGDAERLGLPDSFLEAGKKIRFTGADSKPFIPTPCKITESASALTALVSAAASAVASDRYGIEYQDVEVNTDIASMFLLSILLPTVKGQPFIQNEQLKKEMAKGDLYVMGKPIHQEATNVYQTKDGRWYHLHGSMNAARTMEMVGVTEQDVTREEAIKIYAEKVAQWDSAEAEKVANDKYMQSGTVCNTPEEFFATEQGKIIGAEPLYNLNPRKAPRSSWPQVANNTAYKPLAGIRVIDFSRVIAAPVISKMLALLGAEVLKITSDKLPDITWTWVDLNTGKRDHSLDLKTEAGKKTFAELVKGADVLIDGFRPGALQRQGFDAESLRKINPSLIYARENCYGFKGPLAYRSGWQQISDCLVGISWLQGKFLGLNEPVVPLLPNSDYQTGLVGAAAIVQALLARTKSDVTFDVDVSLTQYNIWYYRLGQYTEEQGKAILARNEGFMVRHYDEMQTLLFKMLEQYKKVRPDLFENKENFTNMSGKEWGLDEDITILAPSFKFEKSKLEYEVPSGSRGRSKAEWLA</sequence>
<organism evidence="2 3">
    <name type="scientific">Aplosporella prunicola CBS 121167</name>
    <dbReference type="NCBI Taxonomy" id="1176127"/>
    <lineage>
        <taxon>Eukaryota</taxon>
        <taxon>Fungi</taxon>
        <taxon>Dikarya</taxon>
        <taxon>Ascomycota</taxon>
        <taxon>Pezizomycotina</taxon>
        <taxon>Dothideomycetes</taxon>
        <taxon>Dothideomycetes incertae sedis</taxon>
        <taxon>Botryosphaeriales</taxon>
        <taxon>Aplosporellaceae</taxon>
        <taxon>Aplosporella</taxon>
    </lineage>
</organism>
<evidence type="ECO:0008006" key="4">
    <source>
        <dbReference type="Google" id="ProtNLM"/>
    </source>
</evidence>
<dbReference type="PANTHER" id="PTHR48229:SF1">
    <property type="entry name" value="ALPHA METHYLACYL-COA RACEMASE-RELATED"/>
    <property type="match status" value="1"/>
</dbReference>
<dbReference type="OrthoDB" id="2308815at2759"/>
<dbReference type="RefSeq" id="XP_033391549.1">
    <property type="nucleotide sequence ID" value="XM_033542705.1"/>
</dbReference>